<dbReference type="InterPro" id="IPR009752">
    <property type="entry name" value="Phage_Mu_GpJ"/>
</dbReference>
<gene>
    <name evidence="1" type="ORF">S01H1_75114</name>
</gene>
<dbReference type="Pfam" id="PF07030">
    <property type="entry name" value="Phage_Mu_Gp36"/>
    <property type="match status" value="1"/>
</dbReference>
<accession>X0XV06</accession>
<feature type="non-terminal residue" evidence="1">
    <location>
        <position position="106"/>
    </location>
</feature>
<dbReference type="AlphaFoldDB" id="X0XV06"/>
<reference evidence="1" key="1">
    <citation type="journal article" date="2014" name="Front. Microbiol.">
        <title>High frequency of phylogenetically diverse reductive dehalogenase-homologous genes in deep subseafloor sedimentary metagenomes.</title>
        <authorList>
            <person name="Kawai M."/>
            <person name="Futagami T."/>
            <person name="Toyoda A."/>
            <person name="Takaki Y."/>
            <person name="Nishi S."/>
            <person name="Hori S."/>
            <person name="Arai W."/>
            <person name="Tsubouchi T."/>
            <person name="Morono Y."/>
            <person name="Uchiyama I."/>
            <person name="Ito T."/>
            <person name="Fujiyama A."/>
            <person name="Inagaki F."/>
            <person name="Takami H."/>
        </authorList>
    </citation>
    <scope>NUCLEOTIDE SEQUENCE</scope>
    <source>
        <strain evidence="1">Expedition CK06-06</strain>
    </source>
</reference>
<comment type="caution">
    <text evidence="1">The sequence shown here is derived from an EMBL/GenBank/DDBJ whole genome shotgun (WGS) entry which is preliminary data.</text>
</comment>
<evidence type="ECO:0000313" key="1">
    <source>
        <dbReference type="EMBL" id="GAG47139.1"/>
    </source>
</evidence>
<dbReference type="EMBL" id="BARS01050299">
    <property type="protein sequence ID" value="GAG47139.1"/>
    <property type="molecule type" value="Genomic_DNA"/>
</dbReference>
<proteinExistence type="predicted"/>
<sequence>MAYTTEADIKLEFGKNTVDTWANLSDDGTETASRISRAIIVGSEEVDDALRSSRYQVPLIQKDGAGTPTMVGIIATILGGLWLHSAAGGVSEEDGGPDPYALKRKW</sequence>
<organism evidence="1">
    <name type="scientific">marine sediment metagenome</name>
    <dbReference type="NCBI Taxonomy" id="412755"/>
    <lineage>
        <taxon>unclassified sequences</taxon>
        <taxon>metagenomes</taxon>
        <taxon>ecological metagenomes</taxon>
    </lineage>
</organism>
<protein>
    <submittedName>
        <fullName evidence="1">Uncharacterized protein</fullName>
    </submittedName>
</protein>
<name>X0XV06_9ZZZZ</name>